<evidence type="ECO:0000313" key="3">
    <source>
        <dbReference type="Proteomes" id="UP000316196"/>
    </source>
</evidence>
<keyword evidence="1" id="KW-0732">Signal</keyword>
<dbReference type="Gene3D" id="1.10.260.130">
    <property type="match status" value="1"/>
</dbReference>
<organism evidence="2 3">
    <name type="scientific">Propioniferax innocua</name>
    <dbReference type="NCBI Taxonomy" id="1753"/>
    <lineage>
        <taxon>Bacteria</taxon>
        <taxon>Bacillati</taxon>
        <taxon>Actinomycetota</taxon>
        <taxon>Actinomycetes</taxon>
        <taxon>Propionibacteriales</taxon>
        <taxon>Propionibacteriaceae</taxon>
        <taxon>Propioniferax</taxon>
    </lineage>
</organism>
<dbReference type="InterPro" id="IPR029058">
    <property type="entry name" value="AB_hydrolase_fold"/>
</dbReference>
<dbReference type="GO" id="GO:0016042">
    <property type="term" value="P:lipid catabolic process"/>
    <property type="evidence" value="ECO:0007669"/>
    <property type="project" value="InterPro"/>
</dbReference>
<name>A0A542ZSD4_9ACTN</name>
<dbReference type="AlphaFoldDB" id="A0A542ZSD4"/>
<feature type="signal peptide" evidence="1">
    <location>
        <begin position="1"/>
        <end position="35"/>
    </location>
</feature>
<dbReference type="Pfam" id="PF03583">
    <property type="entry name" value="LIP"/>
    <property type="match status" value="1"/>
</dbReference>
<dbReference type="GO" id="GO:0004806">
    <property type="term" value="F:triacylglycerol lipase activity"/>
    <property type="evidence" value="ECO:0007669"/>
    <property type="project" value="InterPro"/>
</dbReference>
<dbReference type="PANTHER" id="PTHR34853">
    <property type="match status" value="1"/>
</dbReference>
<dbReference type="Proteomes" id="UP000316196">
    <property type="component" value="Unassembled WGS sequence"/>
</dbReference>
<dbReference type="SUPFAM" id="SSF53474">
    <property type="entry name" value="alpha/beta-Hydrolases"/>
    <property type="match status" value="1"/>
</dbReference>
<dbReference type="RefSeq" id="WP_142093006.1">
    <property type="nucleotide sequence ID" value="NZ_BAAAMD010000001.1"/>
</dbReference>
<evidence type="ECO:0000313" key="2">
    <source>
        <dbReference type="EMBL" id="TQL63265.1"/>
    </source>
</evidence>
<comment type="caution">
    <text evidence="2">The sequence shown here is derived from an EMBL/GenBank/DDBJ whole genome shotgun (WGS) entry which is preliminary data.</text>
</comment>
<feature type="chain" id="PRO_5021888711" evidence="1">
    <location>
        <begin position="36"/>
        <end position="444"/>
    </location>
</feature>
<proteinExistence type="predicted"/>
<accession>A0A542ZSD4</accession>
<keyword evidence="3" id="KW-1185">Reference proteome</keyword>
<dbReference type="PANTHER" id="PTHR34853:SF1">
    <property type="entry name" value="LIPASE 5"/>
    <property type="match status" value="1"/>
</dbReference>
<dbReference type="OrthoDB" id="9798122at2"/>
<evidence type="ECO:0000256" key="1">
    <source>
        <dbReference type="SAM" id="SignalP"/>
    </source>
</evidence>
<dbReference type="PIRSF" id="PIRSF029171">
    <property type="entry name" value="Esterase_LipA"/>
    <property type="match status" value="1"/>
</dbReference>
<protein>
    <submittedName>
        <fullName evidence="2">Secretory lipase</fullName>
    </submittedName>
</protein>
<sequence length="444" mass="46582">MMRRMFRPAKMILAATVTAALVAGLTLGMPVMAHAEPGTEAQQAASVENQAVQPGDATRATALQAAADETGGEFYQPPGSLPDGPGQIVRSEPMEFYLDPVKLIEVDAAATRVMYTTTNSAGERIASTGTVLVSNKPWRGDGPRPLIGYAPGTQGLGDDCAPSKTLALGQQYEGPVITTLLEQGYALAVPDYEGLGTPGLHTYMDRVATGNATLDAVRAAQNLGAEGIEAENPVALVGYSQGGGATAAASELAGEYAPELDIVGASMGAPPADLMELESLDGGNYVGFMLFALAGQNAAFDLGVEDDLNESGRRAMEQVADMCTIEAIAAFAGTHSSSWTKTGETLAELMQRDGYREAIEAQRLGTQAPDFPVFVQQGLTDDVIPFHVGRGLAEDYCDRGGTVLFHTLLTPTHIGGYIEAAPHISTFTAARLRGDQPLNSCWRL</sequence>
<gene>
    <name evidence="2" type="ORF">FB460_1067</name>
</gene>
<dbReference type="Gene3D" id="3.40.50.1820">
    <property type="entry name" value="alpha/beta hydrolase"/>
    <property type="match status" value="1"/>
</dbReference>
<dbReference type="EMBL" id="VFOR01000001">
    <property type="protein sequence ID" value="TQL63265.1"/>
    <property type="molecule type" value="Genomic_DNA"/>
</dbReference>
<dbReference type="InterPro" id="IPR005152">
    <property type="entry name" value="Lipase_secreted"/>
</dbReference>
<reference evidence="2 3" key="1">
    <citation type="submission" date="2019-06" db="EMBL/GenBank/DDBJ databases">
        <title>Sequencing the genomes of 1000 actinobacteria strains.</title>
        <authorList>
            <person name="Klenk H.-P."/>
        </authorList>
    </citation>
    <scope>NUCLEOTIDE SEQUENCE [LARGE SCALE GENOMIC DNA]</scope>
    <source>
        <strain evidence="2 3">DSM 8251</strain>
    </source>
</reference>